<dbReference type="Gene3D" id="3.40.140.80">
    <property type="match status" value="1"/>
</dbReference>
<dbReference type="OrthoDB" id="9789836at2"/>
<dbReference type="Pfam" id="PF17930">
    <property type="entry name" value="LpxI_N"/>
    <property type="match status" value="1"/>
</dbReference>
<dbReference type="EMBL" id="FUYC01000003">
    <property type="protein sequence ID" value="SKA77543.1"/>
    <property type="molecule type" value="Genomic_DNA"/>
</dbReference>
<dbReference type="PANTHER" id="PTHR39962:SF1">
    <property type="entry name" value="LPXI FAMILY PROTEIN"/>
    <property type="match status" value="1"/>
</dbReference>
<evidence type="ECO:0008006" key="5">
    <source>
        <dbReference type="Google" id="ProtNLM"/>
    </source>
</evidence>
<name>A0A1T4WJN3_9BACT</name>
<evidence type="ECO:0000313" key="4">
    <source>
        <dbReference type="Proteomes" id="UP000190027"/>
    </source>
</evidence>
<dbReference type="RefSeq" id="WP_078716577.1">
    <property type="nucleotide sequence ID" value="NZ_FUYC01000003.1"/>
</dbReference>
<accession>A0A1T4WJN3</accession>
<dbReference type="Gene3D" id="3.40.50.20">
    <property type="match status" value="1"/>
</dbReference>
<dbReference type="STRING" id="1121449.SAMN02745704_00997"/>
<dbReference type="PANTHER" id="PTHR39962">
    <property type="entry name" value="BLL4848 PROTEIN"/>
    <property type="match status" value="1"/>
</dbReference>
<sequence>MSESLPVIGLIAGGRQFPVLVAQGVKQAGHTLVVACFEGHSNLDVLSYADAYEVLKLGKLSKLLAFFKRHGVEDVVMAGTIDKPRIMDVRHFDMRALKVIFKNKNKGDSNLLGALTHELEQEGMRVVPPHQHVPQLLTPEGVLTKRAPSEREMNDLRLGWSIGKELGRLDIGQCLVLREGIVSAVEALEGTDEAIRRGCQLGGDECVVVKVFKPGQEERVDLPSAGIETVQVMAEGKATCLGIEANRSLLFDRDETVAEADRLGISIVGMCFPESS</sequence>
<feature type="domain" description="LpxI C-terminal" evidence="1">
    <location>
        <begin position="139"/>
        <end position="268"/>
    </location>
</feature>
<evidence type="ECO:0000259" key="1">
    <source>
        <dbReference type="Pfam" id="PF06230"/>
    </source>
</evidence>
<dbReference type="Pfam" id="PF06230">
    <property type="entry name" value="LpxI_C"/>
    <property type="match status" value="1"/>
</dbReference>
<dbReference type="InterPro" id="IPR043167">
    <property type="entry name" value="LpxI_C_sf"/>
</dbReference>
<dbReference type="InterPro" id="IPR041255">
    <property type="entry name" value="LpxI_N"/>
</dbReference>
<gene>
    <name evidence="3" type="ORF">SAMN02745704_00997</name>
</gene>
<protein>
    <recommendedName>
        <fullName evidence="5">UDP-2,3-diacylglucosamine pyrophosphatase LpxI</fullName>
    </recommendedName>
</protein>
<dbReference type="AlphaFoldDB" id="A0A1T4WJN3"/>
<dbReference type="Proteomes" id="UP000190027">
    <property type="component" value="Unassembled WGS sequence"/>
</dbReference>
<feature type="domain" description="LpxI N-terminal" evidence="2">
    <location>
        <begin position="8"/>
        <end position="136"/>
    </location>
</feature>
<dbReference type="InterPro" id="IPR010415">
    <property type="entry name" value="LpxI_C"/>
</dbReference>
<evidence type="ECO:0000313" key="3">
    <source>
        <dbReference type="EMBL" id="SKA77543.1"/>
    </source>
</evidence>
<dbReference type="InterPro" id="IPR053174">
    <property type="entry name" value="LpxI"/>
</dbReference>
<proteinExistence type="predicted"/>
<reference evidence="3 4" key="1">
    <citation type="submission" date="2017-02" db="EMBL/GenBank/DDBJ databases">
        <authorList>
            <person name="Peterson S.W."/>
        </authorList>
    </citation>
    <scope>NUCLEOTIDE SEQUENCE [LARGE SCALE GENOMIC DNA]</scope>
    <source>
        <strain evidence="3 4">DSM 16080</strain>
    </source>
</reference>
<keyword evidence="4" id="KW-1185">Reference proteome</keyword>
<evidence type="ECO:0000259" key="2">
    <source>
        <dbReference type="Pfam" id="PF17930"/>
    </source>
</evidence>
<organism evidence="3 4">
    <name type="scientific">Paucidesulfovibrio gracilis DSM 16080</name>
    <dbReference type="NCBI Taxonomy" id="1121449"/>
    <lineage>
        <taxon>Bacteria</taxon>
        <taxon>Pseudomonadati</taxon>
        <taxon>Thermodesulfobacteriota</taxon>
        <taxon>Desulfovibrionia</taxon>
        <taxon>Desulfovibrionales</taxon>
        <taxon>Desulfovibrionaceae</taxon>
        <taxon>Paucidesulfovibrio</taxon>
    </lineage>
</organism>